<comment type="caution">
    <text evidence="3">The sequence shown here is derived from an EMBL/GenBank/DDBJ whole genome shotgun (WGS) entry which is preliminary data.</text>
</comment>
<evidence type="ECO:0000313" key="3">
    <source>
        <dbReference type="EMBL" id="KAH0781855.1"/>
    </source>
</evidence>
<evidence type="ECO:0000259" key="2">
    <source>
        <dbReference type="PROSITE" id="PS50158"/>
    </source>
</evidence>
<protein>
    <recommendedName>
        <fullName evidence="2">CCHC-type domain-containing protein</fullName>
    </recommendedName>
</protein>
<gene>
    <name evidence="3" type="ORF">KY290_001453</name>
</gene>
<dbReference type="EMBL" id="JAIVGD010000001">
    <property type="protein sequence ID" value="KAH0781855.1"/>
    <property type="molecule type" value="Genomic_DNA"/>
</dbReference>
<dbReference type="PANTHER" id="PTHR34676">
    <property type="entry name" value="DUF4219 DOMAIN-CONTAINING PROTEIN-RELATED"/>
    <property type="match status" value="1"/>
</dbReference>
<dbReference type="SUPFAM" id="SSF57756">
    <property type="entry name" value="Retrovirus zinc finger-like domains"/>
    <property type="match status" value="1"/>
</dbReference>
<sequence>MKEGETIEGMFAQLSKIIGELKASGKIYPPIEHIRRVLRSLPTQWHAKVVALESMNLNTLTYDEVRGDLIAFEKTDLNKKCREESKKKIVAFKANQEDKGEEELAEDEIALITRSVMDSFRKSRNNRRERNFGKEKYITDQSRNDGKCYECGKYGHMASEYPEAKKTYSIGNKNNKALSS</sequence>
<dbReference type="PROSITE" id="PS50158">
    <property type="entry name" value="ZF_CCHC"/>
    <property type="match status" value="1"/>
</dbReference>
<reference evidence="3 4" key="1">
    <citation type="journal article" date="2021" name="bioRxiv">
        <title>Chromosome-scale and haplotype-resolved genome assembly of a tetraploid potato cultivar.</title>
        <authorList>
            <person name="Sun H."/>
            <person name="Jiao W.-B."/>
            <person name="Krause K."/>
            <person name="Campoy J.A."/>
            <person name="Goel M."/>
            <person name="Folz-Donahue K."/>
            <person name="Kukat C."/>
            <person name="Huettel B."/>
            <person name="Schneeberger K."/>
        </authorList>
    </citation>
    <scope>NUCLEOTIDE SEQUENCE [LARGE SCALE GENOMIC DNA]</scope>
    <source>
        <strain evidence="3">SolTubOtavaFocal</strain>
        <tissue evidence="3">Leaves</tissue>
    </source>
</reference>
<organism evidence="3 4">
    <name type="scientific">Solanum tuberosum</name>
    <name type="common">Potato</name>
    <dbReference type="NCBI Taxonomy" id="4113"/>
    <lineage>
        <taxon>Eukaryota</taxon>
        <taxon>Viridiplantae</taxon>
        <taxon>Streptophyta</taxon>
        <taxon>Embryophyta</taxon>
        <taxon>Tracheophyta</taxon>
        <taxon>Spermatophyta</taxon>
        <taxon>Magnoliopsida</taxon>
        <taxon>eudicotyledons</taxon>
        <taxon>Gunneridae</taxon>
        <taxon>Pentapetalae</taxon>
        <taxon>asterids</taxon>
        <taxon>lamiids</taxon>
        <taxon>Solanales</taxon>
        <taxon>Solanaceae</taxon>
        <taxon>Solanoideae</taxon>
        <taxon>Solaneae</taxon>
        <taxon>Solanum</taxon>
    </lineage>
</organism>
<keyword evidence="1" id="KW-0863">Zinc-finger</keyword>
<keyword evidence="1" id="KW-0479">Metal-binding</keyword>
<feature type="domain" description="CCHC-type" evidence="2">
    <location>
        <begin position="147"/>
        <end position="163"/>
    </location>
</feature>
<dbReference type="InterPro" id="IPR036875">
    <property type="entry name" value="Znf_CCHC_sf"/>
</dbReference>
<dbReference type="Proteomes" id="UP000826656">
    <property type="component" value="Unassembled WGS sequence"/>
</dbReference>
<dbReference type="Gene3D" id="4.10.60.10">
    <property type="entry name" value="Zinc finger, CCHC-type"/>
    <property type="match status" value="1"/>
</dbReference>
<keyword evidence="4" id="KW-1185">Reference proteome</keyword>
<proteinExistence type="predicted"/>
<name>A0ABQ7WMD3_SOLTU</name>
<evidence type="ECO:0000313" key="4">
    <source>
        <dbReference type="Proteomes" id="UP000826656"/>
    </source>
</evidence>
<evidence type="ECO:0000256" key="1">
    <source>
        <dbReference type="PROSITE-ProRule" id="PRU00047"/>
    </source>
</evidence>
<keyword evidence="1" id="KW-0862">Zinc</keyword>
<dbReference type="PANTHER" id="PTHR34676:SF28">
    <property type="entry name" value="ZINC FINGER, CCHC-TYPE, RIBONUCLEASE H-LIKE DOMAIN, GAG-PRE-INTEGRASE DOMAIN PROTEIN-RELATED"/>
    <property type="match status" value="1"/>
</dbReference>
<dbReference type="InterPro" id="IPR001878">
    <property type="entry name" value="Znf_CCHC"/>
</dbReference>
<accession>A0ABQ7WMD3</accession>
<dbReference type="Pfam" id="PF14223">
    <property type="entry name" value="Retrotran_gag_2"/>
    <property type="match status" value="1"/>
</dbReference>